<feature type="transmembrane region" description="Helical" evidence="1">
    <location>
        <begin position="96"/>
        <end position="117"/>
    </location>
</feature>
<protein>
    <submittedName>
        <fullName evidence="2">Uncharacterized protein</fullName>
    </submittedName>
</protein>
<dbReference type="EMBL" id="MN738853">
    <property type="protein sequence ID" value="QHT28201.1"/>
    <property type="molecule type" value="Genomic_DNA"/>
</dbReference>
<organism evidence="2">
    <name type="scientific">viral metagenome</name>
    <dbReference type="NCBI Taxonomy" id="1070528"/>
    <lineage>
        <taxon>unclassified sequences</taxon>
        <taxon>metagenomes</taxon>
        <taxon>organismal metagenomes</taxon>
    </lineage>
</organism>
<evidence type="ECO:0000256" key="1">
    <source>
        <dbReference type="SAM" id="Phobius"/>
    </source>
</evidence>
<feature type="transmembrane region" description="Helical" evidence="1">
    <location>
        <begin position="6"/>
        <end position="27"/>
    </location>
</feature>
<sequence>MDGSGAFIGLILFIITTIFYFVFKLFFGKDVFKKDENGEILKDANGNPEILYTAESMKKKIYVLYFILVIISQLFVNLSLLSTMCKSGLGSVALPGFIYTIVPWLLIFGVLKLMFMIMPGWKAPFSNTFGYLVTRITGLRTILRYLLKPIDLEDDSRELKGEQLQSFQTLREIYKDDSVLINEITPENFDKFWKTMERSQLFKTDDEIKAIPGTKGKYNLNKLRGDVQWYVGLKDDVSEFVWFLLSGSLITTIVYNNMNKYKCSYTPEQIADQDKKYKLKVDEKEDTSSTKQVYYTED</sequence>
<proteinExistence type="predicted"/>
<keyword evidence="1" id="KW-1133">Transmembrane helix</keyword>
<evidence type="ECO:0000313" key="2">
    <source>
        <dbReference type="EMBL" id="QHT28201.1"/>
    </source>
</evidence>
<dbReference type="AlphaFoldDB" id="A0A6C0EHU9"/>
<accession>A0A6C0EHU9</accession>
<keyword evidence="1" id="KW-0472">Membrane</keyword>
<keyword evidence="1" id="KW-0812">Transmembrane</keyword>
<reference evidence="2" key="1">
    <citation type="journal article" date="2020" name="Nature">
        <title>Giant virus diversity and host interactions through global metagenomics.</title>
        <authorList>
            <person name="Schulz F."/>
            <person name="Roux S."/>
            <person name="Paez-Espino D."/>
            <person name="Jungbluth S."/>
            <person name="Walsh D.A."/>
            <person name="Denef V.J."/>
            <person name="McMahon K.D."/>
            <person name="Konstantinidis K.T."/>
            <person name="Eloe-Fadrosh E.A."/>
            <person name="Kyrpides N.C."/>
            <person name="Woyke T."/>
        </authorList>
    </citation>
    <scope>NUCLEOTIDE SEQUENCE</scope>
    <source>
        <strain evidence="2">GVMAG-M-3300001348-25</strain>
    </source>
</reference>
<name>A0A6C0EHU9_9ZZZZ</name>
<feature type="transmembrane region" description="Helical" evidence="1">
    <location>
        <begin position="62"/>
        <end position="84"/>
    </location>
</feature>